<dbReference type="SUPFAM" id="SSF50891">
    <property type="entry name" value="Cyclophilin-like"/>
    <property type="match status" value="1"/>
</dbReference>
<dbReference type="PRINTS" id="PR00153">
    <property type="entry name" value="CSAPPISMRASE"/>
</dbReference>
<dbReference type="InterPro" id="IPR029000">
    <property type="entry name" value="Cyclophilin-like_dom_sf"/>
</dbReference>
<evidence type="ECO:0000313" key="6">
    <source>
        <dbReference type="Proteomes" id="UP000017836"/>
    </source>
</evidence>
<comment type="catalytic activity">
    <reaction evidence="2">
        <text>[protein]-peptidylproline (omega=180) = [protein]-peptidylproline (omega=0)</text>
        <dbReference type="Rhea" id="RHEA:16237"/>
        <dbReference type="Rhea" id="RHEA-COMP:10747"/>
        <dbReference type="Rhea" id="RHEA-COMP:10748"/>
        <dbReference type="ChEBI" id="CHEBI:83833"/>
        <dbReference type="ChEBI" id="CHEBI:83834"/>
        <dbReference type="EC" id="5.2.1.8"/>
    </reaction>
</comment>
<protein>
    <recommendedName>
        <fullName evidence="2">Peptidyl-prolyl cis-trans isomerase</fullName>
        <shortName evidence="2">PPIase</shortName>
        <ecNumber evidence="2">5.2.1.8</ecNumber>
    </recommendedName>
</protein>
<keyword evidence="2" id="KW-0413">Isomerase</keyword>
<dbReference type="PROSITE" id="PS50072">
    <property type="entry name" value="CSA_PPIASE_2"/>
    <property type="match status" value="1"/>
</dbReference>
<evidence type="ECO:0000256" key="2">
    <source>
        <dbReference type="RuleBase" id="RU363019"/>
    </source>
</evidence>
<evidence type="ECO:0000313" key="5">
    <source>
        <dbReference type="EMBL" id="ERN05053.1"/>
    </source>
</evidence>
<organism evidence="5 6">
    <name type="scientific">Amborella trichopoda</name>
    <dbReference type="NCBI Taxonomy" id="13333"/>
    <lineage>
        <taxon>Eukaryota</taxon>
        <taxon>Viridiplantae</taxon>
        <taxon>Streptophyta</taxon>
        <taxon>Embryophyta</taxon>
        <taxon>Tracheophyta</taxon>
        <taxon>Spermatophyta</taxon>
        <taxon>Magnoliopsida</taxon>
        <taxon>Amborellales</taxon>
        <taxon>Amborellaceae</taxon>
        <taxon>Amborella</taxon>
    </lineage>
</organism>
<name>W1PAS8_AMBTC</name>
<dbReference type="OrthoDB" id="1935956at2759"/>
<dbReference type="GO" id="GO:0016018">
    <property type="term" value="F:cyclosporin A binding"/>
    <property type="evidence" value="ECO:0000318"/>
    <property type="project" value="GO_Central"/>
</dbReference>
<dbReference type="PANTHER" id="PTHR11071">
    <property type="entry name" value="PEPTIDYL-PROLYL CIS-TRANS ISOMERASE"/>
    <property type="match status" value="1"/>
</dbReference>
<keyword evidence="2" id="KW-0697">Rotamase</keyword>
<sequence length="260" mass="28476">MAPTTPRVSFNLRVGDGKRCHIRVDEEEIHQIKSLSDKESTAAVLRNLFDLSVNSGSHISIEVADKEIHPTKQKKQDQNQEAKPEHATGNKAVVPFGSRGPRGFFDITIGDIKAGRIIMELYTDVVPRTAESFRALCTGEKSKAPNGKPLHYKRSSFFSVVPGVFCGGGDCTGVGGMFKDENFKEKHKDFGVLFMANEGKRDNNGSRFAIDLNKNTRYDGHYVVFGGVVEGLHVVRAIENVSSPSSVIIKPVLIADCGEV</sequence>
<gene>
    <name evidence="5" type="ORF">AMTR_s00053p00095040</name>
</gene>
<dbReference type="eggNOG" id="KOG0865">
    <property type="taxonomic scope" value="Eukaryota"/>
</dbReference>
<dbReference type="Proteomes" id="UP000017836">
    <property type="component" value="Unassembled WGS sequence"/>
</dbReference>
<proteinExistence type="inferred from homology"/>
<dbReference type="STRING" id="13333.W1PAS8"/>
<dbReference type="KEGG" id="atr:18433221"/>
<keyword evidence="6" id="KW-1185">Reference proteome</keyword>
<evidence type="ECO:0000256" key="1">
    <source>
        <dbReference type="ARBA" id="ARBA00007365"/>
    </source>
</evidence>
<dbReference type="GO" id="GO:0006457">
    <property type="term" value="P:protein folding"/>
    <property type="evidence" value="ECO:0000318"/>
    <property type="project" value="GO_Central"/>
</dbReference>
<dbReference type="InterPro" id="IPR002130">
    <property type="entry name" value="Cyclophilin-type_PPIase_dom"/>
</dbReference>
<dbReference type="GO" id="GO:0003755">
    <property type="term" value="F:peptidyl-prolyl cis-trans isomerase activity"/>
    <property type="evidence" value="ECO:0000318"/>
    <property type="project" value="GO_Central"/>
</dbReference>
<dbReference type="EMBL" id="KI394012">
    <property type="protein sequence ID" value="ERN05053.1"/>
    <property type="molecule type" value="Genomic_DNA"/>
</dbReference>
<accession>W1PAS8</accession>
<dbReference type="PANTHER" id="PTHR11071:SF561">
    <property type="entry name" value="PEPTIDYL-PROLYL CIS-TRANS ISOMERASE D-RELATED"/>
    <property type="match status" value="1"/>
</dbReference>
<dbReference type="Gramene" id="ERN05053">
    <property type="protein sequence ID" value="ERN05053"/>
    <property type="gene ID" value="AMTR_s00053p00095040"/>
</dbReference>
<evidence type="ECO:0000256" key="3">
    <source>
        <dbReference type="SAM" id="MobiDB-lite"/>
    </source>
</evidence>
<dbReference type="Gene3D" id="2.40.100.10">
    <property type="entry name" value="Cyclophilin-like"/>
    <property type="match status" value="1"/>
</dbReference>
<evidence type="ECO:0000259" key="4">
    <source>
        <dbReference type="PROSITE" id="PS50072"/>
    </source>
</evidence>
<comment type="function">
    <text evidence="2">PPIases accelerate the folding of proteins. It catalyzes the cis-trans isomerization of proline imidic peptide bonds in oligopeptides.</text>
</comment>
<dbReference type="GO" id="GO:0005737">
    <property type="term" value="C:cytoplasm"/>
    <property type="evidence" value="ECO:0000318"/>
    <property type="project" value="GO_Central"/>
</dbReference>
<dbReference type="HOGENOM" id="CLU_012062_4_3_1"/>
<dbReference type="Pfam" id="PF00160">
    <property type="entry name" value="Pro_isomerase"/>
    <property type="match status" value="1"/>
</dbReference>
<dbReference type="EC" id="5.2.1.8" evidence="2"/>
<feature type="region of interest" description="Disordered" evidence="3">
    <location>
        <begin position="66"/>
        <end position="95"/>
    </location>
</feature>
<feature type="domain" description="PPIase cyclophilin-type" evidence="4">
    <location>
        <begin position="104"/>
        <end position="259"/>
    </location>
</feature>
<comment type="similarity">
    <text evidence="1 2">Belongs to the cyclophilin-type PPIase family.</text>
</comment>
<reference evidence="6" key="1">
    <citation type="journal article" date="2013" name="Science">
        <title>The Amborella genome and the evolution of flowering plants.</title>
        <authorList>
            <consortium name="Amborella Genome Project"/>
        </authorList>
    </citation>
    <scope>NUCLEOTIDE SEQUENCE [LARGE SCALE GENOMIC DNA]</scope>
</reference>
<feature type="compositionally biased region" description="Basic and acidic residues" evidence="3">
    <location>
        <begin position="66"/>
        <end position="88"/>
    </location>
</feature>
<dbReference type="AlphaFoldDB" id="W1PAS8"/>